<dbReference type="Pfam" id="PF07729">
    <property type="entry name" value="FCD"/>
    <property type="match status" value="1"/>
</dbReference>
<keyword evidence="1" id="KW-0805">Transcription regulation</keyword>
<evidence type="ECO:0000256" key="1">
    <source>
        <dbReference type="ARBA" id="ARBA00023015"/>
    </source>
</evidence>
<evidence type="ECO:0000256" key="2">
    <source>
        <dbReference type="ARBA" id="ARBA00023125"/>
    </source>
</evidence>
<dbReference type="PANTHER" id="PTHR43537:SF20">
    <property type="entry name" value="HTH-TYPE TRANSCRIPTIONAL REPRESSOR GLAR"/>
    <property type="match status" value="1"/>
</dbReference>
<evidence type="ECO:0000259" key="4">
    <source>
        <dbReference type="PROSITE" id="PS50949"/>
    </source>
</evidence>
<dbReference type="SUPFAM" id="SSF46785">
    <property type="entry name" value="Winged helix' DNA-binding domain"/>
    <property type="match status" value="1"/>
</dbReference>
<organism evidence="5 6">
    <name type="scientific">Falsochrobactrum shanghaiense</name>
    <dbReference type="NCBI Taxonomy" id="2201899"/>
    <lineage>
        <taxon>Bacteria</taxon>
        <taxon>Pseudomonadati</taxon>
        <taxon>Pseudomonadota</taxon>
        <taxon>Alphaproteobacteria</taxon>
        <taxon>Hyphomicrobiales</taxon>
        <taxon>Brucellaceae</taxon>
        <taxon>Falsochrobactrum</taxon>
    </lineage>
</organism>
<evidence type="ECO:0000313" key="6">
    <source>
        <dbReference type="Proteomes" id="UP000245865"/>
    </source>
</evidence>
<dbReference type="InterPro" id="IPR000524">
    <property type="entry name" value="Tscrpt_reg_HTH_GntR"/>
</dbReference>
<dbReference type="PROSITE" id="PS50949">
    <property type="entry name" value="HTH_GNTR"/>
    <property type="match status" value="1"/>
</dbReference>
<comment type="caution">
    <text evidence="5">The sequence shown here is derived from an EMBL/GenBank/DDBJ whole genome shotgun (WGS) entry which is preliminary data.</text>
</comment>
<evidence type="ECO:0000313" key="5">
    <source>
        <dbReference type="EMBL" id="PWL16444.1"/>
    </source>
</evidence>
<dbReference type="GO" id="GO:0003677">
    <property type="term" value="F:DNA binding"/>
    <property type="evidence" value="ECO:0007669"/>
    <property type="project" value="UniProtKB-KW"/>
</dbReference>
<proteinExistence type="predicted"/>
<keyword evidence="6" id="KW-1185">Reference proteome</keyword>
<accession>A0A316J440</accession>
<protein>
    <submittedName>
        <fullName evidence="5">GntR family transcriptional regulator</fullName>
    </submittedName>
</protein>
<dbReference type="SMART" id="SM00345">
    <property type="entry name" value="HTH_GNTR"/>
    <property type="match status" value="1"/>
</dbReference>
<reference evidence="5 6" key="1">
    <citation type="submission" date="2018-05" db="EMBL/GenBank/DDBJ databases">
        <title>Comparative genomic sequence analysis between strain HN4 and CCM 8460T (Falsochrobactrum ovis) will provide more evidence to prove that HN4 is a new species of Falsochrobactrum.</title>
        <authorList>
            <person name="Lyu W."/>
            <person name="Sun L."/>
            <person name="Yao L."/>
        </authorList>
    </citation>
    <scope>NUCLEOTIDE SEQUENCE [LARGE SCALE GENOMIC DNA]</scope>
    <source>
        <strain evidence="5 6">HN4</strain>
    </source>
</reference>
<feature type="domain" description="HTH gntR-type" evidence="4">
    <location>
        <begin position="14"/>
        <end position="81"/>
    </location>
</feature>
<gene>
    <name evidence="5" type="ORF">DKP76_17420</name>
</gene>
<dbReference type="Gene3D" id="1.20.120.530">
    <property type="entry name" value="GntR ligand-binding domain-like"/>
    <property type="match status" value="1"/>
</dbReference>
<dbReference type="InterPro" id="IPR036388">
    <property type="entry name" value="WH-like_DNA-bd_sf"/>
</dbReference>
<keyword evidence="3" id="KW-0804">Transcription</keyword>
<sequence>MLNDALTERKTEKQTAATVVYHALKRDIILGLLGPGDKLQIDQIAARYGAGTNPVREALNRLSAERLVEREDLRGFFVPPISITFFRELVKTRCWLEGKALAESIARRTDDWEDAIVLANHRLQRTPPQLSETVGETTVMTVNPEWEDRHRALHRALIANCGSSILLAFCDDMMVQNERYRHIAMTHSYPRRRNNEEHQKIVDATLGGNSDEAVECLTEHYQRTLQIFEQNFSAD</sequence>
<dbReference type="AlphaFoldDB" id="A0A316J440"/>
<dbReference type="SMART" id="SM00895">
    <property type="entry name" value="FCD"/>
    <property type="match status" value="1"/>
</dbReference>
<dbReference type="Gene3D" id="1.10.10.10">
    <property type="entry name" value="Winged helix-like DNA-binding domain superfamily/Winged helix DNA-binding domain"/>
    <property type="match status" value="1"/>
</dbReference>
<dbReference type="OrthoDB" id="8680240at2"/>
<dbReference type="InterPro" id="IPR036390">
    <property type="entry name" value="WH_DNA-bd_sf"/>
</dbReference>
<name>A0A316J440_9HYPH</name>
<dbReference type="SUPFAM" id="SSF48008">
    <property type="entry name" value="GntR ligand-binding domain-like"/>
    <property type="match status" value="1"/>
</dbReference>
<dbReference type="EMBL" id="QGDB01000010">
    <property type="protein sequence ID" value="PWL16444.1"/>
    <property type="molecule type" value="Genomic_DNA"/>
</dbReference>
<dbReference type="CDD" id="cd07377">
    <property type="entry name" value="WHTH_GntR"/>
    <property type="match status" value="1"/>
</dbReference>
<dbReference type="Proteomes" id="UP000245865">
    <property type="component" value="Unassembled WGS sequence"/>
</dbReference>
<keyword evidence="2" id="KW-0238">DNA-binding</keyword>
<dbReference type="Pfam" id="PF00392">
    <property type="entry name" value="GntR"/>
    <property type="match status" value="1"/>
</dbReference>
<dbReference type="InterPro" id="IPR008920">
    <property type="entry name" value="TF_FadR/GntR_C"/>
</dbReference>
<dbReference type="PANTHER" id="PTHR43537">
    <property type="entry name" value="TRANSCRIPTIONAL REGULATOR, GNTR FAMILY"/>
    <property type="match status" value="1"/>
</dbReference>
<dbReference type="GO" id="GO:0003700">
    <property type="term" value="F:DNA-binding transcription factor activity"/>
    <property type="evidence" value="ECO:0007669"/>
    <property type="project" value="InterPro"/>
</dbReference>
<dbReference type="InterPro" id="IPR011711">
    <property type="entry name" value="GntR_C"/>
</dbReference>
<evidence type="ECO:0000256" key="3">
    <source>
        <dbReference type="ARBA" id="ARBA00023163"/>
    </source>
</evidence>